<accession>A0AAN6VKD0</accession>
<sequence>ETGYLVASAYLFGDMDSFARYTLELVLNYTAPYRTLLDDERISQALPWKTFYLLEERRTRMRAELAELLWTDTSCQCGWNKLLKERYDVLQGTYSPLKWLEVPISRILGKMKVAPEELERKRCSSGYYTFHEVPTVQDTFQGKLEAMKKKASICLDCVHDEEAKSCRFKHG</sequence>
<reference evidence="1" key="2">
    <citation type="submission" date="2023-05" db="EMBL/GenBank/DDBJ databases">
        <authorList>
            <consortium name="Lawrence Berkeley National Laboratory"/>
            <person name="Steindorff A."/>
            <person name="Hensen N."/>
            <person name="Bonometti L."/>
            <person name="Westerberg I."/>
            <person name="Brannstrom I.O."/>
            <person name="Guillou S."/>
            <person name="Cros-Aarteil S."/>
            <person name="Calhoun S."/>
            <person name="Haridas S."/>
            <person name="Kuo A."/>
            <person name="Mondo S."/>
            <person name="Pangilinan J."/>
            <person name="Riley R."/>
            <person name="Labutti K."/>
            <person name="Andreopoulos B."/>
            <person name="Lipzen A."/>
            <person name="Chen C."/>
            <person name="Yanf M."/>
            <person name="Daum C."/>
            <person name="Ng V."/>
            <person name="Clum A."/>
            <person name="Ohm R."/>
            <person name="Martin F."/>
            <person name="Silar P."/>
            <person name="Natvig D."/>
            <person name="Lalanne C."/>
            <person name="Gautier V."/>
            <person name="Ament-Velasquez S.L."/>
            <person name="Kruys A."/>
            <person name="Hutchinson M.I."/>
            <person name="Powell A.J."/>
            <person name="Barry K."/>
            <person name="Miller A.N."/>
            <person name="Grigoriev I.V."/>
            <person name="Debuchy R."/>
            <person name="Gladieux P."/>
            <person name="Thoren M.H."/>
            <person name="Johannesson H."/>
        </authorList>
    </citation>
    <scope>NUCLEOTIDE SEQUENCE</scope>
    <source>
        <strain evidence="1">CBS 538.74</strain>
    </source>
</reference>
<reference evidence="1" key="1">
    <citation type="journal article" date="2023" name="Mol. Phylogenet. Evol.">
        <title>Genome-scale phylogeny and comparative genomics of the fungal order Sordariales.</title>
        <authorList>
            <person name="Hensen N."/>
            <person name="Bonometti L."/>
            <person name="Westerberg I."/>
            <person name="Brannstrom I.O."/>
            <person name="Guillou S."/>
            <person name="Cros-Aarteil S."/>
            <person name="Calhoun S."/>
            <person name="Haridas S."/>
            <person name="Kuo A."/>
            <person name="Mondo S."/>
            <person name="Pangilinan J."/>
            <person name="Riley R."/>
            <person name="LaButti K."/>
            <person name="Andreopoulos B."/>
            <person name="Lipzen A."/>
            <person name="Chen C."/>
            <person name="Yan M."/>
            <person name="Daum C."/>
            <person name="Ng V."/>
            <person name="Clum A."/>
            <person name="Steindorff A."/>
            <person name="Ohm R.A."/>
            <person name="Martin F."/>
            <person name="Silar P."/>
            <person name="Natvig D.O."/>
            <person name="Lalanne C."/>
            <person name="Gautier V."/>
            <person name="Ament-Velasquez S.L."/>
            <person name="Kruys A."/>
            <person name="Hutchinson M.I."/>
            <person name="Powell A.J."/>
            <person name="Barry K."/>
            <person name="Miller A.N."/>
            <person name="Grigoriev I.V."/>
            <person name="Debuchy R."/>
            <person name="Gladieux P."/>
            <person name="Hiltunen Thoren M."/>
            <person name="Johannesson H."/>
        </authorList>
    </citation>
    <scope>NUCLEOTIDE SEQUENCE</scope>
    <source>
        <strain evidence="1">CBS 538.74</strain>
    </source>
</reference>
<proteinExistence type="predicted"/>
<keyword evidence="2" id="KW-1185">Reference proteome</keyword>
<comment type="caution">
    <text evidence="1">The sequence shown here is derived from an EMBL/GenBank/DDBJ whole genome shotgun (WGS) entry which is preliminary data.</text>
</comment>
<dbReference type="Proteomes" id="UP001302745">
    <property type="component" value="Unassembled WGS sequence"/>
</dbReference>
<name>A0AAN6VKD0_9PEZI</name>
<feature type="non-terminal residue" evidence="1">
    <location>
        <position position="1"/>
    </location>
</feature>
<gene>
    <name evidence="1" type="ORF">C8A00DRAFT_15587</name>
</gene>
<dbReference type="EMBL" id="MU856949">
    <property type="protein sequence ID" value="KAK4153163.1"/>
    <property type="molecule type" value="Genomic_DNA"/>
</dbReference>
<evidence type="ECO:0000313" key="2">
    <source>
        <dbReference type="Proteomes" id="UP001302745"/>
    </source>
</evidence>
<evidence type="ECO:0000313" key="1">
    <source>
        <dbReference type="EMBL" id="KAK4153163.1"/>
    </source>
</evidence>
<protein>
    <submittedName>
        <fullName evidence="1">Uncharacterized protein</fullName>
    </submittedName>
</protein>
<dbReference type="AlphaFoldDB" id="A0AAN6VKD0"/>
<organism evidence="1 2">
    <name type="scientific">Chaetomidium leptoderma</name>
    <dbReference type="NCBI Taxonomy" id="669021"/>
    <lineage>
        <taxon>Eukaryota</taxon>
        <taxon>Fungi</taxon>
        <taxon>Dikarya</taxon>
        <taxon>Ascomycota</taxon>
        <taxon>Pezizomycotina</taxon>
        <taxon>Sordariomycetes</taxon>
        <taxon>Sordariomycetidae</taxon>
        <taxon>Sordariales</taxon>
        <taxon>Chaetomiaceae</taxon>
        <taxon>Chaetomidium</taxon>
    </lineage>
</organism>